<accession>C0QJD7</accession>
<dbReference type="AlphaFoldDB" id="C0QJD7"/>
<name>C0QJD7_DESAH</name>
<evidence type="ECO:0000313" key="1">
    <source>
        <dbReference type="EMBL" id="ACN15950.1"/>
    </source>
</evidence>
<keyword evidence="2" id="KW-1185">Reference proteome</keyword>
<evidence type="ECO:0000313" key="2">
    <source>
        <dbReference type="Proteomes" id="UP000000442"/>
    </source>
</evidence>
<dbReference type="EMBL" id="CP001087">
    <property type="protein sequence ID" value="ACN15950.1"/>
    <property type="molecule type" value="Genomic_DNA"/>
</dbReference>
<reference evidence="1 2" key="1">
    <citation type="journal article" date="2009" name="Environ. Microbiol.">
        <title>Genome sequence of Desulfobacterium autotrophicum HRM2, a marine sulfate reducer oxidizing organic carbon completely to carbon dioxide.</title>
        <authorList>
            <person name="Strittmatter A.W."/>
            <person name="Liesegang H."/>
            <person name="Rabus R."/>
            <person name="Decker I."/>
            <person name="Amann J."/>
            <person name="Andres S."/>
            <person name="Henne A."/>
            <person name="Fricke W.F."/>
            <person name="Martinez-Arias R."/>
            <person name="Bartels D."/>
            <person name="Goesmann A."/>
            <person name="Krause L."/>
            <person name="Puehler A."/>
            <person name="Klenk H.P."/>
            <person name="Richter M."/>
            <person name="Schuler M."/>
            <person name="Gloeckner F.O."/>
            <person name="Meyerdierks A."/>
            <person name="Gottschalk G."/>
            <person name="Amann R."/>
        </authorList>
    </citation>
    <scope>NUCLEOTIDE SEQUENCE [LARGE SCALE GENOMIC DNA]</scope>
    <source>
        <strain evidence="2">ATCC 43914 / DSM 3382 / HRM2</strain>
    </source>
</reference>
<sequence>MTATRHTCFVIFIDSSMDLKLSPDIPPEPLHIKGSFYPSTGAAPEEIKAIFIKSTRTHGASILDPHGIFRYG</sequence>
<dbReference type="STRING" id="177437.HRM2_28620"/>
<dbReference type="HOGENOM" id="CLU_2715734_0_0_7"/>
<proteinExistence type="predicted"/>
<protein>
    <submittedName>
        <fullName evidence="1">Uncharacterized protein</fullName>
    </submittedName>
</protein>
<dbReference type="Proteomes" id="UP000000442">
    <property type="component" value="Chromosome"/>
</dbReference>
<gene>
    <name evidence="1" type="ordered locus">HRM2_28620</name>
</gene>
<organism evidence="1 2">
    <name type="scientific">Desulforapulum autotrophicum (strain ATCC 43914 / DSM 3382 / VKM B-1955 / HRM2)</name>
    <name type="common">Desulfobacterium autotrophicum</name>
    <dbReference type="NCBI Taxonomy" id="177437"/>
    <lineage>
        <taxon>Bacteria</taxon>
        <taxon>Pseudomonadati</taxon>
        <taxon>Thermodesulfobacteriota</taxon>
        <taxon>Desulfobacteria</taxon>
        <taxon>Desulfobacterales</taxon>
        <taxon>Desulfobacteraceae</taxon>
        <taxon>Desulforapulum</taxon>
    </lineage>
</organism>
<dbReference type="KEGG" id="dat:HRM2_28620"/>